<dbReference type="SUPFAM" id="SSF56672">
    <property type="entry name" value="DNA/RNA polymerases"/>
    <property type="match status" value="1"/>
</dbReference>
<proteinExistence type="predicted"/>
<dbReference type="EMBL" id="CADCXV010000003">
    <property type="protein sequence ID" value="CAB0027825.1"/>
    <property type="molecule type" value="Genomic_DNA"/>
</dbReference>
<organism evidence="1 2">
    <name type="scientific">Trichogramma brassicae</name>
    <dbReference type="NCBI Taxonomy" id="86971"/>
    <lineage>
        <taxon>Eukaryota</taxon>
        <taxon>Metazoa</taxon>
        <taxon>Ecdysozoa</taxon>
        <taxon>Arthropoda</taxon>
        <taxon>Hexapoda</taxon>
        <taxon>Insecta</taxon>
        <taxon>Pterygota</taxon>
        <taxon>Neoptera</taxon>
        <taxon>Endopterygota</taxon>
        <taxon>Hymenoptera</taxon>
        <taxon>Apocrita</taxon>
        <taxon>Proctotrupomorpha</taxon>
        <taxon>Chalcidoidea</taxon>
        <taxon>Trichogrammatidae</taxon>
        <taxon>Trichogramma</taxon>
    </lineage>
</organism>
<name>A0A6H5HRN5_9HYME</name>
<evidence type="ECO:0000313" key="2">
    <source>
        <dbReference type="Proteomes" id="UP000479190"/>
    </source>
</evidence>
<keyword evidence="2" id="KW-1185">Reference proteome</keyword>
<dbReference type="PANTHER" id="PTHR47331:SF5">
    <property type="entry name" value="RIBONUCLEASE H"/>
    <property type="match status" value="1"/>
</dbReference>
<dbReference type="Proteomes" id="UP000479190">
    <property type="component" value="Unassembled WGS sequence"/>
</dbReference>
<dbReference type="InterPro" id="IPR005312">
    <property type="entry name" value="DUF1759"/>
</dbReference>
<accession>A0A6H5HRN5</accession>
<evidence type="ECO:0008006" key="3">
    <source>
        <dbReference type="Google" id="ProtNLM"/>
    </source>
</evidence>
<sequence>MEQLKIRWAEFEAAHKRLEEDSDVGPDDPYFKEDKYDKTYEAFLMNLGLFQDRLLKVKAETLRLGTQPAADGKVNDMDVNRTKLPAIVIGDFSGDIQDWVRFRDTFREMVIERPNLPNIFKMNYLRSYVKGEAAELLQEVPSGGDHFATAWQVLLSHYDNKRLLINKLMTKLMSLPAMANDSATELMRVLNGVRNLLQALKALGSPIDQWDHFTVFLTRSKISPKCQSKWEDSLMCLPTITSYQPSCRDTKKWPHLKGLQLADPNFERPGRIDVLLSTQIHARVIQEGLRKGDDNAPIAMKSRLGWILSGRADKTSQGGTIVCLQTNGQLDDLLRSFWEIEEPPRALPWSTEDKLCEEHYKKNTVRLSDGRYQVRLPKKLEAPIDWVNSRQIARSCLLSLERKFVRNPKLRTEYSTAIAQMIESDQMRKVAIEPQDYGAHYFLPHHAVVKESSTTTRVRPVFNASARNAAGHSLNENLMTGPNLLPQLVLVLAHWRCYPIAFVADVSKMYLQVRLHPDDWARRSKSRNRSLRSYYDHVWMWTLGFPGQSHSTKIG</sequence>
<protein>
    <recommendedName>
        <fullName evidence="3">Peptidase aspartic putative domain-containing protein</fullName>
    </recommendedName>
</protein>
<evidence type="ECO:0000313" key="1">
    <source>
        <dbReference type="EMBL" id="CAB0027825.1"/>
    </source>
</evidence>
<dbReference type="AlphaFoldDB" id="A0A6H5HRN5"/>
<dbReference type="PANTHER" id="PTHR47331">
    <property type="entry name" value="PHD-TYPE DOMAIN-CONTAINING PROTEIN"/>
    <property type="match status" value="1"/>
</dbReference>
<dbReference type="OrthoDB" id="5920040at2759"/>
<reference evidence="1 2" key="1">
    <citation type="submission" date="2020-02" db="EMBL/GenBank/DDBJ databases">
        <authorList>
            <person name="Ferguson B K."/>
        </authorList>
    </citation>
    <scope>NUCLEOTIDE SEQUENCE [LARGE SCALE GENOMIC DNA]</scope>
</reference>
<dbReference type="GO" id="GO:0071897">
    <property type="term" value="P:DNA biosynthetic process"/>
    <property type="evidence" value="ECO:0007669"/>
    <property type="project" value="UniProtKB-ARBA"/>
</dbReference>
<dbReference type="Pfam" id="PF03564">
    <property type="entry name" value="DUF1759"/>
    <property type="match status" value="1"/>
</dbReference>
<dbReference type="InterPro" id="IPR043502">
    <property type="entry name" value="DNA/RNA_pol_sf"/>
</dbReference>
<gene>
    <name evidence="1" type="ORF">TBRA_LOCUS55</name>
</gene>